<name>A0ABU5E9J7_9PROT</name>
<dbReference type="Proteomes" id="UP001279642">
    <property type="component" value="Unassembled WGS sequence"/>
</dbReference>
<organism evidence="1 2">
    <name type="scientific">Dongia soli</name>
    <dbReference type="NCBI Taxonomy" id="600628"/>
    <lineage>
        <taxon>Bacteria</taxon>
        <taxon>Pseudomonadati</taxon>
        <taxon>Pseudomonadota</taxon>
        <taxon>Alphaproteobacteria</taxon>
        <taxon>Rhodospirillales</taxon>
        <taxon>Dongiaceae</taxon>
        <taxon>Dongia</taxon>
    </lineage>
</organism>
<comment type="caution">
    <text evidence="1">The sequence shown here is derived from an EMBL/GenBank/DDBJ whole genome shotgun (WGS) entry which is preliminary data.</text>
</comment>
<protein>
    <submittedName>
        <fullName evidence="1">Uncharacterized protein</fullName>
    </submittedName>
</protein>
<dbReference type="RefSeq" id="WP_320507300.1">
    <property type="nucleotide sequence ID" value="NZ_JAXCLW010000001.1"/>
</dbReference>
<keyword evidence="2" id="KW-1185">Reference proteome</keyword>
<evidence type="ECO:0000313" key="1">
    <source>
        <dbReference type="EMBL" id="MDY0882275.1"/>
    </source>
</evidence>
<accession>A0ABU5E9J7</accession>
<proteinExistence type="predicted"/>
<dbReference type="EMBL" id="JAXCLW010000001">
    <property type="protein sequence ID" value="MDY0882275.1"/>
    <property type="molecule type" value="Genomic_DNA"/>
</dbReference>
<gene>
    <name evidence="1" type="ORF">SMD27_05445</name>
</gene>
<sequence>MAEITPMIPASWGGFDLQAASDMPLGQFAQQVRKEKDPLYGWPDIPDCVADELTKLQARCPVAIRREPELRSRYRSSYEVWIDAERNGALAPWIECRPEERLGESFPLSSRYCEEILEDFAARCGEEAAGLTFTETNWANWAEAEEDAYS</sequence>
<evidence type="ECO:0000313" key="2">
    <source>
        <dbReference type="Proteomes" id="UP001279642"/>
    </source>
</evidence>
<reference evidence="1 2" key="1">
    <citation type="journal article" date="2016" name="Antonie Van Leeuwenhoek">
        <title>Dongia soli sp. nov., isolated from soil from Dokdo, Korea.</title>
        <authorList>
            <person name="Kim D.U."/>
            <person name="Lee H."/>
            <person name="Kim H."/>
            <person name="Kim S.G."/>
            <person name="Ka J.O."/>
        </authorList>
    </citation>
    <scope>NUCLEOTIDE SEQUENCE [LARGE SCALE GENOMIC DNA]</scope>
    <source>
        <strain evidence="1 2">D78</strain>
    </source>
</reference>